<evidence type="ECO:0000313" key="3">
    <source>
        <dbReference type="WBParaSite" id="GPLIN_001608100"/>
    </source>
</evidence>
<keyword evidence="2" id="KW-1185">Reference proteome</keyword>
<proteinExistence type="predicted"/>
<reference evidence="3" key="2">
    <citation type="submission" date="2016-06" db="UniProtKB">
        <authorList>
            <consortium name="WormBaseParasite"/>
        </authorList>
    </citation>
    <scope>IDENTIFICATION</scope>
</reference>
<sequence length="69" mass="7471">PCGKRMALSGVVRRPGRNGKGNLVRLPHTSPCPVRVGAGRHDVDVDADYANYGLFERRHDVDAVTGIFA</sequence>
<evidence type="ECO:0000256" key="1">
    <source>
        <dbReference type="SAM" id="MobiDB-lite"/>
    </source>
</evidence>
<feature type="region of interest" description="Disordered" evidence="1">
    <location>
        <begin position="1"/>
        <end position="28"/>
    </location>
</feature>
<protein>
    <submittedName>
        <fullName evidence="3">Transposase</fullName>
    </submittedName>
</protein>
<dbReference type="Proteomes" id="UP000050741">
    <property type="component" value="Unassembled WGS sequence"/>
</dbReference>
<name>A0A183CT73_GLOPA</name>
<evidence type="ECO:0000313" key="2">
    <source>
        <dbReference type="Proteomes" id="UP000050741"/>
    </source>
</evidence>
<organism evidence="2 3">
    <name type="scientific">Globodera pallida</name>
    <name type="common">Potato cyst nematode worm</name>
    <name type="synonym">Heterodera pallida</name>
    <dbReference type="NCBI Taxonomy" id="36090"/>
    <lineage>
        <taxon>Eukaryota</taxon>
        <taxon>Metazoa</taxon>
        <taxon>Ecdysozoa</taxon>
        <taxon>Nematoda</taxon>
        <taxon>Chromadorea</taxon>
        <taxon>Rhabditida</taxon>
        <taxon>Tylenchina</taxon>
        <taxon>Tylenchomorpha</taxon>
        <taxon>Tylenchoidea</taxon>
        <taxon>Heteroderidae</taxon>
        <taxon>Heteroderinae</taxon>
        <taxon>Globodera</taxon>
    </lineage>
</organism>
<dbReference type="AlphaFoldDB" id="A0A183CT73"/>
<dbReference type="WBParaSite" id="GPLIN_001608100">
    <property type="protein sequence ID" value="GPLIN_001608100"/>
    <property type="gene ID" value="GPLIN_001608100"/>
</dbReference>
<accession>A0A183CT73</accession>
<reference evidence="2" key="1">
    <citation type="submission" date="2014-05" db="EMBL/GenBank/DDBJ databases">
        <title>The genome and life-stage specific transcriptomes of Globodera pallida elucidate key aspects of plant parasitism by a cyst nematode.</title>
        <authorList>
            <person name="Cotton J.A."/>
            <person name="Lilley C.J."/>
            <person name="Jones L.M."/>
            <person name="Kikuchi T."/>
            <person name="Reid A.J."/>
            <person name="Thorpe P."/>
            <person name="Tsai I.J."/>
            <person name="Beasley H."/>
            <person name="Blok V."/>
            <person name="Cock P.J.A."/>
            <person name="Van den Akker S.E."/>
            <person name="Holroyd N."/>
            <person name="Hunt M."/>
            <person name="Mantelin S."/>
            <person name="Naghra H."/>
            <person name="Pain A."/>
            <person name="Palomares-Rius J.E."/>
            <person name="Zarowiecki M."/>
            <person name="Berriman M."/>
            <person name="Jones J.T."/>
            <person name="Urwin P.E."/>
        </authorList>
    </citation>
    <scope>NUCLEOTIDE SEQUENCE [LARGE SCALE GENOMIC DNA]</scope>
    <source>
        <strain evidence="2">Lindley</strain>
    </source>
</reference>